<dbReference type="InterPro" id="IPR052174">
    <property type="entry name" value="Flavoredoxin"/>
</dbReference>
<dbReference type="Proteomes" id="UP000190423">
    <property type="component" value="Unassembled WGS sequence"/>
</dbReference>
<dbReference type="EMBL" id="FUWG01000008">
    <property type="protein sequence ID" value="SJZ43883.1"/>
    <property type="molecule type" value="Genomic_DNA"/>
</dbReference>
<dbReference type="GO" id="GO:0016646">
    <property type="term" value="F:oxidoreductase activity, acting on the CH-NH group of donors, NAD or NADP as acceptor"/>
    <property type="evidence" value="ECO:0007669"/>
    <property type="project" value="UniProtKB-ARBA"/>
</dbReference>
<organism evidence="5 6">
    <name type="scientific">Treponema porcinum</name>
    <dbReference type="NCBI Taxonomy" id="261392"/>
    <lineage>
        <taxon>Bacteria</taxon>
        <taxon>Pseudomonadati</taxon>
        <taxon>Spirochaetota</taxon>
        <taxon>Spirochaetia</taxon>
        <taxon>Spirochaetales</taxon>
        <taxon>Treponemataceae</taxon>
        <taxon>Treponema</taxon>
    </lineage>
</organism>
<accession>A0A1T4KND2</accession>
<dbReference type="InterPro" id="IPR002563">
    <property type="entry name" value="Flavin_Rdtase-like_dom"/>
</dbReference>
<proteinExistence type="inferred from homology"/>
<dbReference type="GO" id="GO:0010181">
    <property type="term" value="F:FMN binding"/>
    <property type="evidence" value="ECO:0007669"/>
    <property type="project" value="InterPro"/>
</dbReference>
<name>A0A1T4KND2_TREPO</name>
<evidence type="ECO:0000313" key="6">
    <source>
        <dbReference type="Proteomes" id="UP000190423"/>
    </source>
</evidence>
<comment type="similarity">
    <text evidence="3">Belongs to the flavoredoxin family.</text>
</comment>
<gene>
    <name evidence="5" type="ORF">SAMN02745149_01249</name>
</gene>
<dbReference type="GeneID" id="78316548"/>
<evidence type="ECO:0000313" key="5">
    <source>
        <dbReference type="EMBL" id="SJZ43883.1"/>
    </source>
</evidence>
<keyword evidence="6" id="KW-1185">Reference proteome</keyword>
<evidence type="ECO:0000256" key="2">
    <source>
        <dbReference type="ARBA" id="ARBA00022630"/>
    </source>
</evidence>
<dbReference type="Pfam" id="PF01613">
    <property type="entry name" value="Flavin_Reduct"/>
    <property type="match status" value="1"/>
</dbReference>
<dbReference type="OrthoDB" id="9806228at2"/>
<dbReference type="STRING" id="261392.SAMN02745149_01249"/>
<dbReference type="AlphaFoldDB" id="A0A1T4KND2"/>
<keyword evidence="2" id="KW-0285">Flavoprotein</keyword>
<comment type="cofactor">
    <cofactor evidence="1">
        <name>FMN</name>
        <dbReference type="ChEBI" id="CHEBI:58210"/>
    </cofactor>
</comment>
<dbReference type="PANTHER" id="PTHR43567:SF1">
    <property type="entry name" value="FLAVOREDOXIN"/>
    <property type="match status" value="1"/>
</dbReference>
<dbReference type="Gene3D" id="2.30.110.10">
    <property type="entry name" value="Electron Transport, Fmn-binding Protein, Chain A"/>
    <property type="match status" value="1"/>
</dbReference>
<sequence>MRKNLGAKEWLYPMPVLIIGSYDADGNPDAMNAAWGGIGDTKQIFLCLSPEHKTVKNILLKKAFTVSVATAGYTAECDYVGLVSGNKEPEKLKKAGFHTVKSENVDAPLIEELPFALECRLTSYDEKSGHLFGEIVNISADDSILTEDGKINVQKLNPITYDSANHNYLALGAVAGKAFSDGQKIK</sequence>
<evidence type="ECO:0000256" key="1">
    <source>
        <dbReference type="ARBA" id="ARBA00001917"/>
    </source>
</evidence>
<dbReference type="SUPFAM" id="SSF50475">
    <property type="entry name" value="FMN-binding split barrel"/>
    <property type="match status" value="1"/>
</dbReference>
<dbReference type="RefSeq" id="WP_078933158.1">
    <property type="nucleotide sequence ID" value="NZ_FUWG01000008.1"/>
</dbReference>
<dbReference type="PANTHER" id="PTHR43567">
    <property type="entry name" value="FLAVOREDOXIN-RELATED-RELATED"/>
    <property type="match status" value="1"/>
</dbReference>
<dbReference type="InterPro" id="IPR012349">
    <property type="entry name" value="Split_barrel_FMN-bd"/>
</dbReference>
<evidence type="ECO:0000256" key="3">
    <source>
        <dbReference type="ARBA" id="ARBA00038054"/>
    </source>
</evidence>
<feature type="domain" description="Flavin reductase like" evidence="4">
    <location>
        <begin position="12"/>
        <end position="144"/>
    </location>
</feature>
<protein>
    <submittedName>
        <fullName evidence="5">NADH-FMN oxidoreductase RutF, flavin reductase (DIM6/NTAB) family</fullName>
    </submittedName>
</protein>
<evidence type="ECO:0000259" key="4">
    <source>
        <dbReference type="Pfam" id="PF01613"/>
    </source>
</evidence>
<reference evidence="5 6" key="1">
    <citation type="submission" date="2017-02" db="EMBL/GenBank/DDBJ databases">
        <authorList>
            <person name="Peterson S.W."/>
        </authorList>
    </citation>
    <scope>NUCLEOTIDE SEQUENCE [LARGE SCALE GENOMIC DNA]</scope>
    <source>
        <strain evidence="5 6">ATCC BAA-908</strain>
    </source>
</reference>